<accession>A0A1F8BAG1</accession>
<evidence type="ECO:0000313" key="2">
    <source>
        <dbReference type="EMBL" id="OGM60358.1"/>
    </source>
</evidence>
<keyword evidence="1" id="KW-0472">Membrane</keyword>
<dbReference type="AlphaFoldDB" id="A0A1F8BAG1"/>
<protein>
    <submittedName>
        <fullName evidence="2">Uncharacterized protein</fullName>
    </submittedName>
</protein>
<feature type="transmembrane region" description="Helical" evidence="1">
    <location>
        <begin position="94"/>
        <end position="118"/>
    </location>
</feature>
<feature type="transmembrane region" description="Helical" evidence="1">
    <location>
        <begin position="138"/>
        <end position="158"/>
    </location>
</feature>
<evidence type="ECO:0000256" key="1">
    <source>
        <dbReference type="SAM" id="Phobius"/>
    </source>
</evidence>
<dbReference type="STRING" id="1802517.A2892_03405"/>
<dbReference type="EMBL" id="MGHD01000005">
    <property type="protein sequence ID" value="OGM60358.1"/>
    <property type="molecule type" value="Genomic_DNA"/>
</dbReference>
<dbReference type="Proteomes" id="UP000176404">
    <property type="component" value="Unassembled WGS sequence"/>
</dbReference>
<keyword evidence="1" id="KW-0812">Transmembrane</keyword>
<keyword evidence="1" id="KW-1133">Transmembrane helix</keyword>
<reference evidence="2 3" key="1">
    <citation type="journal article" date="2016" name="Nat. Commun.">
        <title>Thousands of microbial genomes shed light on interconnected biogeochemical processes in an aquifer system.</title>
        <authorList>
            <person name="Anantharaman K."/>
            <person name="Brown C.T."/>
            <person name="Hug L.A."/>
            <person name="Sharon I."/>
            <person name="Castelle C.J."/>
            <person name="Probst A.J."/>
            <person name="Thomas B.C."/>
            <person name="Singh A."/>
            <person name="Wilkins M.J."/>
            <person name="Karaoz U."/>
            <person name="Brodie E.L."/>
            <person name="Williams K.H."/>
            <person name="Hubbard S.S."/>
            <person name="Banfield J.F."/>
        </authorList>
    </citation>
    <scope>NUCLEOTIDE SEQUENCE [LARGE SCALE GENOMIC DNA]</scope>
</reference>
<comment type="caution">
    <text evidence="2">The sequence shown here is derived from an EMBL/GenBank/DDBJ whole genome shotgun (WGS) entry which is preliminary data.</text>
</comment>
<sequence>MIIKKLVAFSIIFIIFLFLAKPTFAQCSPGTRLCCSQFCIGSCSPAGFTCPTGNLGQCCTTELPPREGIVNPALNTSLQNLTGGAFISRLLPSIIGLLFIVGSVIFLFVLLLGAISFITSGGDKMQVEAARKKITNGLIGIGILFSAYAIISLIEIIFGTDLTLFNINDFAI</sequence>
<gene>
    <name evidence="2" type="ORF">A2892_03405</name>
</gene>
<name>A0A1F8BAG1_9BACT</name>
<organism evidence="2 3">
    <name type="scientific">Candidatus Woesebacteria bacterium RIFCSPLOWO2_01_FULL_39_10b</name>
    <dbReference type="NCBI Taxonomy" id="1802517"/>
    <lineage>
        <taxon>Bacteria</taxon>
        <taxon>Candidatus Woeseibacteriota</taxon>
    </lineage>
</organism>
<proteinExistence type="predicted"/>
<evidence type="ECO:0000313" key="3">
    <source>
        <dbReference type="Proteomes" id="UP000176404"/>
    </source>
</evidence>